<proteinExistence type="predicted"/>
<evidence type="ECO:0000313" key="3">
    <source>
        <dbReference type="Proteomes" id="UP000061382"/>
    </source>
</evidence>
<accession>A0A0P0C6U1</accession>
<dbReference type="Gene3D" id="3.30.70.100">
    <property type="match status" value="1"/>
</dbReference>
<protein>
    <submittedName>
        <fullName evidence="2">Polysaccharide biosynthesis rotein</fullName>
    </submittedName>
</protein>
<evidence type="ECO:0000259" key="1">
    <source>
        <dbReference type="PROSITE" id="PS51725"/>
    </source>
</evidence>
<dbReference type="AlphaFoldDB" id="A0A0P0C6U1"/>
<reference evidence="2 3" key="1">
    <citation type="submission" date="2015-08" db="EMBL/GenBank/DDBJ databases">
        <title>Complete genome sequence of Rufibacter tibetensis strain 1351t, a radiation-resistant bacterium from tibet plateau.</title>
        <authorList>
            <person name="Dai J."/>
        </authorList>
    </citation>
    <scope>NUCLEOTIDE SEQUENCE [LARGE SCALE GENOMIC DNA]</scope>
    <source>
        <strain evidence="2 3">1351</strain>
    </source>
</reference>
<dbReference type="PANTHER" id="PTHR34474:SF2">
    <property type="entry name" value="SIGNAL TRANSDUCTION PROTEIN TRAP"/>
    <property type="match status" value="1"/>
</dbReference>
<dbReference type="PANTHER" id="PTHR34474">
    <property type="entry name" value="SIGNAL TRANSDUCTION PROTEIN TRAP"/>
    <property type="match status" value="1"/>
</dbReference>
<dbReference type="OrthoDB" id="9798115at2"/>
<dbReference type="RefSeq" id="WP_062543505.1">
    <property type="nucleotide sequence ID" value="NZ_CP012643.1"/>
</dbReference>
<dbReference type="KEGG" id="rti:DC20_08865"/>
<sequence>MFVSLSSFTIANDTEASVKEAFKNRPHLVDNAPGFQKLEVLSPQDNPNEIWLMTYWDDEDSFKTWYKSHQYQDSHKGIPKDTKLVPGSIKIRYFSKISE</sequence>
<dbReference type="InterPro" id="IPR050404">
    <property type="entry name" value="Heme-degrading_MO"/>
</dbReference>
<dbReference type="Pfam" id="PF03992">
    <property type="entry name" value="ABM"/>
    <property type="match status" value="1"/>
</dbReference>
<dbReference type="EMBL" id="CP012643">
    <property type="protein sequence ID" value="ALI99068.1"/>
    <property type="molecule type" value="Genomic_DNA"/>
</dbReference>
<dbReference type="PROSITE" id="PS51725">
    <property type="entry name" value="ABM"/>
    <property type="match status" value="1"/>
</dbReference>
<dbReference type="PATRIC" id="fig|512763.3.peg.1952"/>
<organism evidence="2 3">
    <name type="scientific">Rufibacter tibetensis</name>
    <dbReference type="NCBI Taxonomy" id="512763"/>
    <lineage>
        <taxon>Bacteria</taxon>
        <taxon>Pseudomonadati</taxon>
        <taxon>Bacteroidota</taxon>
        <taxon>Cytophagia</taxon>
        <taxon>Cytophagales</taxon>
        <taxon>Hymenobacteraceae</taxon>
        <taxon>Rufibacter</taxon>
    </lineage>
</organism>
<dbReference type="InterPro" id="IPR011008">
    <property type="entry name" value="Dimeric_a/b-barrel"/>
</dbReference>
<evidence type="ECO:0000313" key="2">
    <source>
        <dbReference type="EMBL" id="ALI99068.1"/>
    </source>
</evidence>
<dbReference type="SUPFAM" id="SSF54909">
    <property type="entry name" value="Dimeric alpha+beta barrel"/>
    <property type="match status" value="1"/>
</dbReference>
<dbReference type="InterPro" id="IPR007138">
    <property type="entry name" value="ABM_dom"/>
</dbReference>
<gene>
    <name evidence="2" type="ORF">DC20_08865</name>
</gene>
<keyword evidence="3" id="KW-1185">Reference proteome</keyword>
<dbReference type="STRING" id="512763.DC20_08865"/>
<dbReference type="Proteomes" id="UP000061382">
    <property type="component" value="Chromosome"/>
</dbReference>
<name>A0A0P0C6U1_9BACT</name>
<feature type="domain" description="ABM" evidence="1">
    <location>
        <begin position="2"/>
        <end position="94"/>
    </location>
</feature>